<feature type="domain" description="PET hydrolase/cutinase-like" evidence="2">
    <location>
        <begin position="79"/>
        <end position="227"/>
    </location>
</feature>
<dbReference type="PANTHER" id="PTHR43037">
    <property type="entry name" value="UNNAMED PRODUCT-RELATED"/>
    <property type="match status" value="1"/>
</dbReference>
<proteinExistence type="predicted"/>
<sequence>MKLFLKWLALGLVLVIAGLALTASWYLRWDEIEPPPLPGEVVAGAIDHSGLQRQWQAFVPETAGANAPLVIVLHGSLSDGNVARASTFYSFDVVAAREGFVVAYPDGIDQHWNDCRANASYAANQLNIDDVGFVRALVSELAERLGIDRNRVFVAGFSNGGQMAYRLAMEAPDLIAAAAPMVANMPAPGNNACEMADVAVPMLIVNGTADSINPYEGGVVNLFGDTSRGEVLSAEASARYWADLAGYTTEGERETLPVTQQDDATRLERLAWESSNRPSVALIGMQGAGHQFPHPVFTGMRALGPTSHQADGAELIWNFFSNTLGSGL</sequence>
<dbReference type="RefSeq" id="WP_084198542.1">
    <property type="nucleotide sequence ID" value="NZ_BMYL01000003.1"/>
</dbReference>
<dbReference type="Gene3D" id="3.40.50.1820">
    <property type="entry name" value="alpha/beta hydrolase"/>
    <property type="match status" value="1"/>
</dbReference>
<dbReference type="SUPFAM" id="SSF53474">
    <property type="entry name" value="alpha/beta-Hydrolases"/>
    <property type="match status" value="1"/>
</dbReference>
<dbReference type="PANTHER" id="PTHR43037:SF1">
    <property type="entry name" value="BLL1128 PROTEIN"/>
    <property type="match status" value="1"/>
</dbReference>
<keyword evidence="1" id="KW-0732">Signal</keyword>
<dbReference type="InterPro" id="IPR041127">
    <property type="entry name" value="PET_hydrolase/cutinase-like"/>
</dbReference>
<dbReference type="InterPro" id="IPR029058">
    <property type="entry name" value="AB_hydrolase_fold"/>
</dbReference>
<protein>
    <submittedName>
        <fullName evidence="3">Polyhydroxybutyrate depolymerase</fullName>
    </submittedName>
</protein>
<reference evidence="3 4" key="1">
    <citation type="submission" date="2018-01" db="EMBL/GenBank/DDBJ databases">
        <title>The draft genome sequence of Halioglobus japonicus S1-36.</title>
        <authorList>
            <person name="Du Z.-J."/>
            <person name="Shi M.-J."/>
        </authorList>
    </citation>
    <scope>NUCLEOTIDE SEQUENCE [LARGE SCALE GENOMIC DNA]</scope>
    <source>
        <strain evidence="3 4">S1-36</strain>
    </source>
</reference>
<dbReference type="Proteomes" id="UP000235162">
    <property type="component" value="Unassembled WGS sequence"/>
</dbReference>
<dbReference type="EMBL" id="PKUR01000003">
    <property type="protein sequence ID" value="PLW85804.1"/>
    <property type="molecule type" value="Genomic_DNA"/>
</dbReference>
<evidence type="ECO:0000313" key="4">
    <source>
        <dbReference type="Proteomes" id="UP000235162"/>
    </source>
</evidence>
<name>A0AAP8ME36_9GAMM</name>
<evidence type="ECO:0000313" key="3">
    <source>
        <dbReference type="EMBL" id="PLW85804.1"/>
    </source>
</evidence>
<organism evidence="3 4">
    <name type="scientific">Halioglobus japonicus</name>
    <dbReference type="NCBI Taxonomy" id="930805"/>
    <lineage>
        <taxon>Bacteria</taxon>
        <taxon>Pseudomonadati</taxon>
        <taxon>Pseudomonadota</taxon>
        <taxon>Gammaproteobacteria</taxon>
        <taxon>Cellvibrionales</taxon>
        <taxon>Halieaceae</taxon>
        <taxon>Halioglobus</taxon>
    </lineage>
</organism>
<evidence type="ECO:0000259" key="2">
    <source>
        <dbReference type="Pfam" id="PF12740"/>
    </source>
</evidence>
<evidence type="ECO:0000256" key="1">
    <source>
        <dbReference type="ARBA" id="ARBA00022729"/>
    </source>
</evidence>
<gene>
    <name evidence="3" type="ORF">C0029_14490</name>
</gene>
<accession>A0AAP8ME36</accession>
<dbReference type="AlphaFoldDB" id="A0AAP8ME36"/>
<dbReference type="InterPro" id="IPR050955">
    <property type="entry name" value="Plant_Biomass_Hydrol_Est"/>
</dbReference>
<comment type="caution">
    <text evidence="3">The sequence shown here is derived from an EMBL/GenBank/DDBJ whole genome shotgun (WGS) entry which is preliminary data.</text>
</comment>
<dbReference type="KEGG" id="hja:BST95_05940"/>
<keyword evidence="4" id="KW-1185">Reference proteome</keyword>
<dbReference type="Pfam" id="PF12740">
    <property type="entry name" value="PETase"/>
    <property type="match status" value="1"/>
</dbReference>